<comment type="caution">
    <text evidence="1">The sequence shown here is derived from an EMBL/GenBank/DDBJ whole genome shotgun (WGS) entry which is preliminary data.</text>
</comment>
<sequence>MGADRRPVHIRAKYLYPLYLHIQIKDGMKHDMILKSDKQGEIMIGSKSSIHRTLKYFTLIPTKTWDTFTNVQFCFRAENSMEKECEDIRSAPLTTEVYREHPEKDCTFHIHPIRGCQLRVKLHQLVGEGKSKGGSLGVTISGSGGVLGKYDDSVEDQQEYVVDGYVRVNFAGPRTTKLFRIAHRSDCGAQQDAHESDYD</sequence>
<gene>
    <name evidence="1" type="ORF">CDAUBV1_LOCUS11847</name>
</gene>
<accession>A0AAV2TML6</accession>
<evidence type="ECO:0000313" key="2">
    <source>
        <dbReference type="Proteomes" id="UP001497525"/>
    </source>
</evidence>
<organism evidence="1 2">
    <name type="scientific">Calicophoron daubneyi</name>
    <name type="common">Rumen fluke</name>
    <name type="synonym">Paramphistomum daubneyi</name>
    <dbReference type="NCBI Taxonomy" id="300641"/>
    <lineage>
        <taxon>Eukaryota</taxon>
        <taxon>Metazoa</taxon>
        <taxon>Spiralia</taxon>
        <taxon>Lophotrochozoa</taxon>
        <taxon>Platyhelminthes</taxon>
        <taxon>Trematoda</taxon>
        <taxon>Digenea</taxon>
        <taxon>Plagiorchiida</taxon>
        <taxon>Pronocephalata</taxon>
        <taxon>Paramphistomoidea</taxon>
        <taxon>Paramphistomidae</taxon>
        <taxon>Calicophoron</taxon>
    </lineage>
</organism>
<protein>
    <submittedName>
        <fullName evidence="1">Uncharacterized protein</fullName>
    </submittedName>
</protein>
<dbReference type="EMBL" id="CAXLJL010000401">
    <property type="protein sequence ID" value="CAL5137550.1"/>
    <property type="molecule type" value="Genomic_DNA"/>
</dbReference>
<dbReference type="AlphaFoldDB" id="A0AAV2TML6"/>
<reference evidence="1" key="1">
    <citation type="submission" date="2024-06" db="EMBL/GenBank/DDBJ databases">
        <authorList>
            <person name="Liu X."/>
            <person name="Lenzi L."/>
            <person name="Haldenby T S."/>
            <person name="Uol C."/>
        </authorList>
    </citation>
    <scope>NUCLEOTIDE SEQUENCE</scope>
</reference>
<proteinExistence type="predicted"/>
<name>A0AAV2TML6_CALDB</name>
<dbReference type="Proteomes" id="UP001497525">
    <property type="component" value="Unassembled WGS sequence"/>
</dbReference>
<evidence type="ECO:0000313" key="1">
    <source>
        <dbReference type="EMBL" id="CAL5137550.1"/>
    </source>
</evidence>